<evidence type="ECO:0000256" key="1">
    <source>
        <dbReference type="SAM" id="MobiDB-lite"/>
    </source>
</evidence>
<dbReference type="EMBL" id="RBUA01000602">
    <property type="protein sequence ID" value="RMU58088.1"/>
    <property type="molecule type" value="Genomic_DNA"/>
</dbReference>
<feature type="compositionally biased region" description="Basic and acidic residues" evidence="1">
    <location>
        <begin position="151"/>
        <end position="160"/>
    </location>
</feature>
<sequence length="160" mass="17291">MGGDGQAVGVVKLALQITLLGAALAEQLLQLRHIEATVALCNGNDFAFFQPGQLALVVRGLFWRLSQLLLERGQLLLAVVFAVKKRQRLLKHLLQGLLIGIRQLAVGNLVEALLHGIAGGRLGGQRREGRQAKRKQCGSTNGTQGKHRHRSHDDTCGLAV</sequence>
<name>A0A3M5VK28_PSESX</name>
<accession>A0A3M5VK28</accession>
<reference evidence="2 3" key="1">
    <citation type="submission" date="2018-08" db="EMBL/GenBank/DDBJ databases">
        <title>Recombination of ecologically and evolutionarily significant loci maintains genetic cohesion in the Pseudomonas syringae species complex.</title>
        <authorList>
            <person name="Dillon M."/>
            <person name="Thakur S."/>
            <person name="Almeida R.N.D."/>
            <person name="Weir B.S."/>
            <person name="Guttman D.S."/>
        </authorList>
    </citation>
    <scope>NUCLEOTIDE SEQUENCE [LARGE SCALE GENOMIC DNA]</scope>
    <source>
        <strain evidence="2 3">ICMP 14479</strain>
    </source>
</reference>
<proteinExistence type="predicted"/>
<comment type="caution">
    <text evidence="2">The sequence shown here is derived from an EMBL/GenBank/DDBJ whole genome shotgun (WGS) entry which is preliminary data.</text>
</comment>
<protein>
    <submittedName>
        <fullName evidence="2">Uncharacterized protein</fullName>
    </submittedName>
</protein>
<evidence type="ECO:0000313" key="2">
    <source>
        <dbReference type="EMBL" id="RMU58088.1"/>
    </source>
</evidence>
<feature type="region of interest" description="Disordered" evidence="1">
    <location>
        <begin position="122"/>
        <end position="160"/>
    </location>
</feature>
<dbReference type="AlphaFoldDB" id="A0A3M5VK28"/>
<organism evidence="2 3">
    <name type="scientific">Pseudomonas syringae pv. avii</name>
    <dbReference type="NCBI Taxonomy" id="663959"/>
    <lineage>
        <taxon>Bacteria</taxon>
        <taxon>Pseudomonadati</taxon>
        <taxon>Pseudomonadota</taxon>
        <taxon>Gammaproteobacteria</taxon>
        <taxon>Pseudomonadales</taxon>
        <taxon>Pseudomonadaceae</taxon>
        <taxon>Pseudomonas</taxon>
        <taxon>Pseudomonas syringae</taxon>
    </lineage>
</organism>
<evidence type="ECO:0000313" key="3">
    <source>
        <dbReference type="Proteomes" id="UP000280395"/>
    </source>
</evidence>
<gene>
    <name evidence="2" type="ORF">ALP29_200016</name>
</gene>
<dbReference type="Proteomes" id="UP000280395">
    <property type="component" value="Unassembled WGS sequence"/>
</dbReference>